<name>A0A443RI92_9ACAR</name>
<dbReference type="Gene3D" id="1.20.1070.10">
    <property type="entry name" value="Rhodopsin 7-helix transmembrane proteins"/>
    <property type="match status" value="1"/>
</dbReference>
<evidence type="ECO:0000256" key="10">
    <source>
        <dbReference type="SAM" id="Phobius"/>
    </source>
</evidence>
<sequence>MNWWQTLIWTFAFGLMVITATGGNLIVIWIVLSSKRMRTVTNYFIVNLSVADTMVSTLNVIFSGFQMVTGHWPFGLIYCKISNFVAILSVAASVFTLMAISIDR</sequence>
<feature type="domain" description="G-protein coupled receptors family 1 profile" evidence="11">
    <location>
        <begin position="23"/>
        <end position="104"/>
    </location>
</feature>
<dbReference type="EMBL" id="NCKU01000575">
    <property type="protein sequence ID" value="RWS14979.1"/>
    <property type="molecule type" value="Genomic_DNA"/>
</dbReference>
<evidence type="ECO:0000256" key="8">
    <source>
        <dbReference type="ARBA" id="ARBA00023170"/>
    </source>
</evidence>
<dbReference type="OrthoDB" id="5981855at2759"/>
<keyword evidence="13" id="KW-1185">Reference proteome</keyword>
<keyword evidence="3" id="KW-1003">Cell membrane</keyword>
<gene>
    <name evidence="12" type="ORF">B4U79_04948</name>
</gene>
<dbReference type="InterPro" id="IPR001681">
    <property type="entry name" value="Neurokn_rcpt"/>
</dbReference>
<comment type="subcellular location">
    <subcellularLocation>
        <location evidence="1">Cell membrane</location>
        <topology evidence="1">Multi-pass membrane protein</topology>
    </subcellularLocation>
</comment>
<dbReference type="PANTHER" id="PTHR46925:SF2">
    <property type="entry name" value="G-PROTEIN COUPLED RECEPTOR TKR-1-RELATED"/>
    <property type="match status" value="1"/>
</dbReference>
<comment type="caution">
    <text evidence="12">The sequence shown here is derived from an EMBL/GenBank/DDBJ whole genome shotgun (WGS) entry which is preliminary data.</text>
</comment>
<keyword evidence="9" id="KW-0807">Transducer</keyword>
<evidence type="ECO:0000256" key="4">
    <source>
        <dbReference type="ARBA" id="ARBA00022692"/>
    </source>
</evidence>
<feature type="transmembrane region" description="Helical" evidence="10">
    <location>
        <begin position="44"/>
        <end position="69"/>
    </location>
</feature>
<feature type="transmembrane region" description="Helical" evidence="10">
    <location>
        <begin position="81"/>
        <end position="102"/>
    </location>
</feature>
<dbReference type="PRINTS" id="PR01012">
    <property type="entry name" value="NRPEPTIDEYR"/>
</dbReference>
<keyword evidence="8 12" id="KW-0675">Receptor</keyword>
<evidence type="ECO:0000256" key="9">
    <source>
        <dbReference type="ARBA" id="ARBA00023224"/>
    </source>
</evidence>
<dbReference type="PRINTS" id="PR00237">
    <property type="entry name" value="GPCRRHODOPSN"/>
</dbReference>
<evidence type="ECO:0000256" key="1">
    <source>
        <dbReference type="ARBA" id="ARBA00004651"/>
    </source>
</evidence>
<evidence type="ECO:0000313" key="12">
    <source>
        <dbReference type="EMBL" id="RWS14979.1"/>
    </source>
</evidence>
<accession>A0A443RI92</accession>
<evidence type="ECO:0000256" key="2">
    <source>
        <dbReference type="ARBA" id="ARBA00010663"/>
    </source>
</evidence>
<organism evidence="12 13">
    <name type="scientific">Dinothrombium tinctorium</name>
    <dbReference type="NCBI Taxonomy" id="1965070"/>
    <lineage>
        <taxon>Eukaryota</taxon>
        <taxon>Metazoa</taxon>
        <taxon>Ecdysozoa</taxon>
        <taxon>Arthropoda</taxon>
        <taxon>Chelicerata</taxon>
        <taxon>Arachnida</taxon>
        <taxon>Acari</taxon>
        <taxon>Acariformes</taxon>
        <taxon>Trombidiformes</taxon>
        <taxon>Prostigmata</taxon>
        <taxon>Anystina</taxon>
        <taxon>Parasitengona</taxon>
        <taxon>Trombidioidea</taxon>
        <taxon>Trombidiidae</taxon>
        <taxon>Dinothrombium</taxon>
    </lineage>
</organism>
<dbReference type="SUPFAM" id="SSF81321">
    <property type="entry name" value="Family A G protein-coupled receptor-like"/>
    <property type="match status" value="1"/>
</dbReference>
<comment type="similarity">
    <text evidence="2">Belongs to the G-protein coupled receptor 1 family.</text>
</comment>
<reference evidence="12 13" key="1">
    <citation type="journal article" date="2018" name="Gigascience">
        <title>Genomes of trombidid mites reveal novel predicted allergens and laterally-transferred genes associated with secondary metabolism.</title>
        <authorList>
            <person name="Dong X."/>
            <person name="Chaisiri K."/>
            <person name="Xia D."/>
            <person name="Armstrong S.D."/>
            <person name="Fang Y."/>
            <person name="Donnelly M.J."/>
            <person name="Kadowaki T."/>
            <person name="McGarry J.W."/>
            <person name="Darby A.C."/>
            <person name="Makepeace B.L."/>
        </authorList>
    </citation>
    <scope>NUCLEOTIDE SEQUENCE [LARGE SCALE GENOMIC DNA]</scope>
    <source>
        <strain evidence="12">UoL-WK</strain>
    </source>
</reference>
<evidence type="ECO:0000256" key="7">
    <source>
        <dbReference type="ARBA" id="ARBA00023136"/>
    </source>
</evidence>
<dbReference type="Proteomes" id="UP000285301">
    <property type="component" value="Unassembled WGS sequence"/>
</dbReference>
<keyword evidence="4 10" id="KW-0812">Transmembrane</keyword>
<dbReference type="InterPro" id="IPR000611">
    <property type="entry name" value="NPY_rcpt"/>
</dbReference>
<feature type="transmembrane region" description="Helical" evidence="10">
    <location>
        <begin position="6"/>
        <end position="32"/>
    </location>
</feature>
<evidence type="ECO:0000256" key="3">
    <source>
        <dbReference type="ARBA" id="ARBA00022475"/>
    </source>
</evidence>
<dbReference type="GO" id="GO:0004995">
    <property type="term" value="F:tachykinin receptor activity"/>
    <property type="evidence" value="ECO:0007669"/>
    <property type="project" value="InterPro"/>
</dbReference>
<evidence type="ECO:0000256" key="5">
    <source>
        <dbReference type="ARBA" id="ARBA00022989"/>
    </source>
</evidence>
<dbReference type="PROSITE" id="PS50262">
    <property type="entry name" value="G_PROTEIN_RECEP_F1_2"/>
    <property type="match status" value="1"/>
</dbReference>
<protein>
    <submittedName>
        <fullName evidence="12">Tachykinin-like peptides receptor 99D</fullName>
    </submittedName>
</protein>
<evidence type="ECO:0000259" key="11">
    <source>
        <dbReference type="PROSITE" id="PS50262"/>
    </source>
</evidence>
<keyword evidence="6" id="KW-0297">G-protein coupled receptor</keyword>
<dbReference type="GO" id="GO:0004983">
    <property type="term" value="F:neuropeptide Y receptor activity"/>
    <property type="evidence" value="ECO:0007669"/>
    <property type="project" value="InterPro"/>
</dbReference>
<dbReference type="PANTHER" id="PTHR46925">
    <property type="entry name" value="G-PROTEIN COUPLED RECEPTOR TKR-1-RELATED"/>
    <property type="match status" value="1"/>
</dbReference>
<dbReference type="AlphaFoldDB" id="A0A443RI92"/>
<dbReference type="InterPro" id="IPR017452">
    <property type="entry name" value="GPCR_Rhodpsn_7TM"/>
</dbReference>
<dbReference type="InterPro" id="IPR000276">
    <property type="entry name" value="GPCR_Rhodpsn"/>
</dbReference>
<evidence type="ECO:0000313" key="13">
    <source>
        <dbReference type="Proteomes" id="UP000285301"/>
    </source>
</evidence>
<dbReference type="GO" id="GO:0005886">
    <property type="term" value="C:plasma membrane"/>
    <property type="evidence" value="ECO:0007669"/>
    <property type="project" value="UniProtKB-SubCell"/>
</dbReference>
<dbReference type="STRING" id="1965070.A0A443RI92"/>
<keyword evidence="7 10" id="KW-0472">Membrane</keyword>
<evidence type="ECO:0000256" key="6">
    <source>
        <dbReference type="ARBA" id="ARBA00023040"/>
    </source>
</evidence>
<dbReference type="Pfam" id="PF00001">
    <property type="entry name" value="7tm_1"/>
    <property type="match status" value="1"/>
</dbReference>
<proteinExistence type="inferred from homology"/>
<keyword evidence="5 10" id="KW-1133">Transmembrane helix</keyword>